<keyword evidence="8 9" id="KW-0472">Membrane</keyword>
<evidence type="ECO:0000256" key="4">
    <source>
        <dbReference type="ARBA" id="ARBA00022692"/>
    </source>
</evidence>
<dbReference type="PANTHER" id="PTHR33695">
    <property type="entry name" value="LIPOPROTEIN SIGNAL PEPTIDASE"/>
    <property type="match status" value="1"/>
</dbReference>
<evidence type="ECO:0000313" key="12">
    <source>
        <dbReference type="Proteomes" id="UP000245872"/>
    </source>
</evidence>
<keyword evidence="4 9" id="KW-0812">Transmembrane</keyword>
<dbReference type="GO" id="GO:0006508">
    <property type="term" value="P:proteolysis"/>
    <property type="evidence" value="ECO:0007669"/>
    <property type="project" value="UniProtKB-KW"/>
</dbReference>
<evidence type="ECO:0000256" key="2">
    <source>
        <dbReference type="ARBA" id="ARBA00022475"/>
    </source>
</evidence>
<feature type="transmembrane region" description="Helical" evidence="9">
    <location>
        <begin position="97"/>
        <end position="120"/>
    </location>
</feature>
<dbReference type="GO" id="GO:0005886">
    <property type="term" value="C:plasma membrane"/>
    <property type="evidence" value="ECO:0007669"/>
    <property type="project" value="UniProtKB-SubCell"/>
</dbReference>
<evidence type="ECO:0000313" key="11">
    <source>
        <dbReference type="EMBL" id="AWN81380.1"/>
    </source>
</evidence>
<evidence type="ECO:0000256" key="6">
    <source>
        <dbReference type="ARBA" id="ARBA00022801"/>
    </source>
</evidence>
<dbReference type="Pfam" id="PF01252">
    <property type="entry name" value="Peptidase_A8"/>
    <property type="match status" value="1"/>
</dbReference>
<feature type="transmembrane region" description="Helical" evidence="9">
    <location>
        <begin position="161"/>
        <end position="186"/>
    </location>
</feature>
<keyword evidence="6 9" id="KW-0378">Hydrolase</keyword>
<proteinExistence type="inferred from homology"/>
<dbReference type="GO" id="GO:0004190">
    <property type="term" value="F:aspartic-type endopeptidase activity"/>
    <property type="evidence" value="ECO:0007669"/>
    <property type="project" value="UniProtKB-UniRule"/>
</dbReference>
<evidence type="ECO:0000256" key="7">
    <source>
        <dbReference type="ARBA" id="ARBA00022989"/>
    </source>
</evidence>
<dbReference type="OrthoDB" id="9810259at2"/>
<keyword evidence="11" id="KW-0449">Lipoprotein</keyword>
<protein>
    <recommendedName>
        <fullName evidence="9">Lipoprotein signal peptidase</fullName>
        <ecNumber evidence="9">3.4.23.36</ecNumber>
    </recommendedName>
    <alternativeName>
        <fullName evidence="9">Prolipoprotein signal peptidase</fullName>
    </alternativeName>
    <alternativeName>
        <fullName evidence="9">Signal peptidase II</fullName>
        <shortName evidence="9">SPase II</shortName>
    </alternativeName>
</protein>
<comment type="pathway">
    <text evidence="9">Protein modification; lipoprotein biosynthesis (signal peptide cleavage).</text>
</comment>
<feature type="active site" evidence="9">
    <location>
        <position position="172"/>
    </location>
</feature>
<comment type="similarity">
    <text evidence="1 9 10">Belongs to the peptidase A8 family.</text>
</comment>
<keyword evidence="2 9" id="KW-1003">Cell membrane</keyword>
<gene>
    <name evidence="11" type="primary">lspA_1</name>
    <name evidence="9" type="synonym">lspA</name>
    <name evidence="11" type="ORF">DK880_00042</name>
</gene>
<evidence type="ECO:0000256" key="1">
    <source>
        <dbReference type="ARBA" id="ARBA00006139"/>
    </source>
</evidence>
<accession>A0A2Z3LH54</accession>
<comment type="subcellular location">
    <subcellularLocation>
        <location evidence="9">Cell membrane</location>
        <topology evidence="9">Multi-pass membrane protein</topology>
    </subcellularLocation>
</comment>
<dbReference type="UniPathway" id="UPA00665"/>
<dbReference type="Proteomes" id="UP000245872">
    <property type="component" value="Chromosome"/>
</dbReference>
<dbReference type="EC" id="3.4.23.36" evidence="9"/>
<dbReference type="RefSeq" id="WP_109996846.1">
    <property type="nucleotide sequence ID" value="NZ_CP029619.1"/>
</dbReference>
<comment type="catalytic activity">
    <reaction evidence="9">
        <text>Release of signal peptides from bacterial membrane prolipoproteins. Hydrolyzes -Xaa-Yaa-Zaa-|-(S,diacylglyceryl)Cys-, in which Xaa is hydrophobic (preferably Leu), and Yaa (Ala or Ser) and Zaa (Gly or Ala) have small, neutral side chains.</text>
        <dbReference type="EC" id="3.4.23.36"/>
    </reaction>
</comment>
<evidence type="ECO:0000256" key="8">
    <source>
        <dbReference type="ARBA" id="ARBA00023136"/>
    </source>
</evidence>
<keyword evidence="7 9" id="KW-1133">Transmembrane helix</keyword>
<feature type="active site" evidence="9">
    <location>
        <position position="139"/>
    </location>
</feature>
<dbReference type="HAMAP" id="MF_00161">
    <property type="entry name" value="LspA"/>
    <property type="match status" value="1"/>
</dbReference>
<evidence type="ECO:0000256" key="5">
    <source>
        <dbReference type="ARBA" id="ARBA00022750"/>
    </source>
</evidence>
<name>A0A2Z3LH54_9BACT</name>
<dbReference type="InterPro" id="IPR001872">
    <property type="entry name" value="Peptidase_A8"/>
</dbReference>
<reference evidence="11 12" key="1">
    <citation type="submission" date="2018-05" db="EMBL/GenBank/DDBJ databases">
        <title>Candidatus Cardinium hertigii Genome Assembly.</title>
        <authorList>
            <person name="Showmaker K.C."/>
            <person name="Walden K.O."/>
            <person name="Fields C.J."/>
            <person name="Lambert K.N."/>
            <person name="Hudson M.E."/>
        </authorList>
    </citation>
    <scope>NUCLEOTIDE SEQUENCE [LARGE SCALE GENOMIC DNA]</scope>
    <source>
        <strain evidence="12">cHgTN10</strain>
    </source>
</reference>
<dbReference type="PRINTS" id="PR00781">
    <property type="entry name" value="LIPOSIGPTASE"/>
</dbReference>
<dbReference type="PANTHER" id="PTHR33695:SF1">
    <property type="entry name" value="LIPOPROTEIN SIGNAL PEPTIDASE"/>
    <property type="match status" value="1"/>
</dbReference>
<keyword evidence="12" id="KW-1185">Reference proteome</keyword>
<dbReference type="KEGG" id="cher:DK880_00042"/>
<evidence type="ECO:0000256" key="9">
    <source>
        <dbReference type="HAMAP-Rule" id="MF_00161"/>
    </source>
</evidence>
<evidence type="ECO:0000256" key="3">
    <source>
        <dbReference type="ARBA" id="ARBA00022670"/>
    </source>
</evidence>
<comment type="function">
    <text evidence="9">This protein specifically catalyzes the removal of signal peptides from prolipoproteins.</text>
</comment>
<organism evidence="11 12">
    <name type="scientific">Candidatus Cardinium hertigii</name>
    <dbReference type="NCBI Taxonomy" id="247481"/>
    <lineage>
        <taxon>Bacteria</taxon>
        <taxon>Pseudomonadati</taxon>
        <taxon>Bacteroidota</taxon>
        <taxon>Cytophagia</taxon>
        <taxon>Cytophagales</taxon>
        <taxon>Amoebophilaceae</taxon>
        <taxon>Candidatus Cardinium</taxon>
    </lineage>
</organism>
<keyword evidence="3 9" id="KW-0645">Protease</keyword>
<sequence length="200" mass="22241">MRRVLKYIFLVLLVIVVDQAVKLWVHGHMELGLAGHINLVGNLFGLTYVLNYGMAFGLQWSFKYGKLLMTGIRLAISLGIVRHIFFGFLRSAPTGWVVGWVLILAGALGNSIDGVLYGVYLDNAPDTAVMKWFHGQTIDMLHLDVWSGTLPNWFPIVGGEVIALLPIFNIADVSICSGLLCILYCYRQIAAWEKSIRSIS</sequence>
<feature type="transmembrane region" description="Helical" evidence="9">
    <location>
        <begin position="64"/>
        <end position="85"/>
    </location>
</feature>
<feature type="transmembrane region" description="Helical" evidence="9">
    <location>
        <begin position="6"/>
        <end position="25"/>
    </location>
</feature>
<dbReference type="AlphaFoldDB" id="A0A2Z3LH54"/>
<evidence type="ECO:0000256" key="10">
    <source>
        <dbReference type="RuleBase" id="RU004181"/>
    </source>
</evidence>
<dbReference type="EMBL" id="CP029619">
    <property type="protein sequence ID" value="AWN81380.1"/>
    <property type="molecule type" value="Genomic_DNA"/>
</dbReference>
<keyword evidence="5 9" id="KW-0064">Aspartyl protease</keyword>